<evidence type="ECO:0000313" key="4">
    <source>
        <dbReference type="EMBL" id="MFK2871983.1"/>
    </source>
</evidence>
<protein>
    <submittedName>
        <fullName evidence="4">DUF4124 domain-containing protein</fullName>
    </submittedName>
</protein>
<sequence>MRFIAILLLFLLPVGAAWAQGDIHRCTGANGVPVFTDRICSDVNATPVMPAPSSSAQAPVELSQPPPVLCAADMAHLKQAVIDAFAARNPNRLAGLMLWGDDGEQAVVADIRVLGRLMAHPLIDVKVVPADDPPTPSTSALPSPKTGQGEALLVQTESDDGSGATQETRFEVLHQSGCLWLQLQN</sequence>
<evidence type="ECO:0000256" key="1">
    <source>
        <dbReference type="SAM" id="MobiDB-lite"/>
    </source>
</evidence>
<evidence type="ECO:0000313" key="5">
    <source>
        <dbReference type="Proteomes" id="UP001620405"/>
    </source>
</evidence>
<evidence type="ECO:0000256" key="2">
    <source>
        <dbReference type="SAM" id="SignalP"/>
    </source>
</evidence>
<gene>
    <name evidence="4" type="ORF">ISP13_00455</name>
</gene>
<dbReference type="InterPro" id="IPR025392">
    <property type="entry name" value="DUF4124"/>
</dbReference>
<organism evidence="4 5">
    <name type="scientific">Dyella lipolytica</name>
    <dbReference type="NCBI Taxonomy" id="1867835"/>
    <lineage>
        <taxon>Bacteria</taxon>
        <taxon>Pseudomonadati</taxon>
        <taxon>Pseudomonadota</taxon>
        <taxon>Gammaproteobacteria</taxon>
        <taxon>Lysobacterales</taxon>
        <taxon>Rhodanobacteraceae</taxon>
        <taxon>Dyella</taxon>
    </lineage>
</organism>
<feature type="domain" description="DUF4124" evidence="3">
    <location>
        <begin position="11"/>
        <end position="60"/>
    </location>
</feature>
<feature type="region of interest" description="Disordered" evidence="1">
    <location>
        <begin position="128"/>
        <end position="148"/>
    </location>
</feature>
<keyword evidence="2" id="KW-0732">Signal</keyword>
<dbReference type="Pfam" id="PF13511">
    <property type="entry name" value="DUF4124"/>
    <property type="match status" value="1"/>
</dbReference>
<dbReference type="RefSeq" id="WP_284399572.1">
    <property type="nucleotide sequence ID" value="NZ_BSNQ01000003.1"/>
</dbReference>
<evidence type="ECO:0000259" key="3">
    <source>
        <dbReference type="Pfam" id="PF13511"/>
    </source>
</evidence>
<keyword evidence="5" id="KW-1185">Reference proteome</keyword>
<feature type="chain" id="PRO_5045891969" evidence="2">
    <location>
        <begin position="20"/>
        <end position="185"/>
    </location>
</feature>
<dbReference type="EMBL" id="JADIKG010000007">
    <property type="protein sequence ID" value="MFK2871983.1"/>
    <property type="molecule type" value="Genomic_DNA"/>
</dbReference>
<reference evidence="4 5" key="1">
    <citation type="submission" date="2020-10" db="EMBL/GenBank/DDBJ databases">
        <title>Phylogeny of dyella-like bacteria.</title>
        <authorList>
            <person name="Fu J."/>
        </authorList>
    </citation>
    <scope>NUCLEOTIDE SEQUENCE [LARGE SCALE GENOMIC DNA]</scope>
    <source>
        <strain evidence="4 5">DHOB07</strain>
    </source>
</reference>
<comment type="caution">
    <text evidence="4">The sequence shown here is derived from an EMBL/GenBank/DDBJ whole genome shotgun (WGS) entry which is preliminary data.</text>
</comment>
<feature type="compositionally biased region" description="Low complexity" evidence="1">
    <location>
        <begin position="137"/>
        <end position="146"/>
    </location>
</feature>
<proteinExistence type="predicted"/>
<name>A0ABW8IR31_9GAMM</name>
<feature type="signal peptide" evidence="2">
    <location>
        <begin position="1"/>
        <end position="19"/>
    </location>
</feature>
<accession>A0ABW8IR31</accession>
<dbReference type="Proteomes" id="UP001620405">
    <property type="component" value="Unassembled WGS sequence"/>
</dbReference>